<feature type="region of interest" description="Disordered" evidence="1">
    <location>
        <begin position="1087"/>
        <end position="1145"/>
    </location>
</feature>
<feature type="domain" description="Sfi1 spindle body" evidence="2">
    <location>
        <begin position="435"/>
        <end position="768"/>
    </location>
</feature>
<feature type="region of interest" description="Disordered" evidence="1">
    <location>
        <begin position="133"/>
        <end position="152"/>
    </location>
</feature>
<reference evidence="3 4" key="1">
    <citation type="journal article" date="2023" name="Elife">
        <title>Identification of key yeast species and microbe-microbe interactions impacting larval growth of Drosophila in the wild.</title>
        <authorList>
            <person name="Mure A."/>
            <person name="Sugiura Y."/>
            <person name="Maeda R."/>
            <person name="Honda K."/>
            <person name="Sakurai N."/>
            <person name="Takahashi Y."/>
            <person name="Watada M."/>
            <person name="Katoh T."/>
            <person name="Gotoh A."/>
            <person name="Gotoh Y."/>
            <person name="Taniguchi I."/>
            <person name="Nakamura K."/>
            <person name="Hayashi T."/>
            <person name="Katayama T."/>
            <person name="Uemura T."/>
            <person name="Hattori Y."/>
        </authorList>
    </citation>
    <scope>NUCLEOTIDE SEQUENCE [LARGE SCALE GENOMIC DNA]</scope>
    <source>
        <strain evidence="3 4">SC-9</strain>
    </source>
</reference>
<accession>A0AAV5QIG7</accession>
<keyword evidence="4" id="KW-1185">Reference proteome</keyword>
<feature type="region of interest" description="Disordered" evidence="1">
    <location>
        <begin position="1"/>
        <end position="60"/>
    </location>
</feature>
<dbReference type="Proteomes" id="UP001360560">
    <property type="component" value="Unassembled WGS sequence"/>
</dbReference>
<dbReference type="InterPro" id="IPR013665">
    <property type="entry name" value="Sfi1_dom"/>
</dbReference>
<evidence type="ECO:0000256" key="1">
    <source>
        <dbReference type="SAM" id="MobiDB-lite"/>
    </source>
</evidence>
<dbReference type="Pfam" id="PF08457">
    <property type="entry name" value="Sfi1"/>
    <property type="match status" value="2"/>
</dbReference>
<organism evidence="3 4">
    <name type="scientific">Saccharomycopsis crataegensis</name>
    <dbReference type="NCBI Taxonomy" id="43959"/>
    <lineage>
        <taxon>Eukaryota</taxon>
        <taxon>Fungi</taxon>
        <taxon>Dikarya</taxon>
        <taxon>Ascomycota</taxon>
        <taxon>Saccharomycotina</taxon>
        <taxon>Saccharomycetes</taxon>
        <taxon>Saccharomycopsidaceae</taxon>
        <taxon>Saccharomycopsis</taxon>
    </lineage>
</organism>
<feature type="domain" description="Sfi1 spindle body" evidence="2">
    <location>
        <begin position="771"/>
        <end position="1034"/>
    </location>
</feature>
<dbReference type="RefSeq" id="XP_064851638.1">
    <property type="nucleotide sequence ID" value="XM_064995566.1"/>
</dbReference>
<evidence type="ECO:0000313" key="3">
    <source>
        <dbReference type="EMBL" id="GMM34638.1"/>
    </source>
</evidence>
<gene>
    <name evidence="3" type="ORF">DASC09_019630</name>
</gene>
<evidence type="ECO:0000313" key="4">
    <source>
        <dbReference type="Proteomes" id="UP001360560"/>
    </source>
</evidence>
<feature type="compositionally biased region" description="Basic and acidic residues" evidence="1">
    <location>
        <begin position="1"/>
        <end position="11"/>
    </location>
</feature>
<protein>
    <recommendedName>
        <fullName evidence="2">Sfi1 spindle body domain-containing protein</fullName>
    </recommendedName>
</protein>
<sequence>MDNNSHSERPRSRVRMLIKKFSNPNLETPFSSFEEPAESPEDARSQPLGDQNIRNLDDTDVLSSLRDYESNHDEDYVDDGVDTGKLMAEVEVKERSMKSGYHHNDYTKYDTTKLLSLAAIRQSRALDEKMSDFTEKNTRTNDDESEEISSFHEEDLERLNINESSTPIYHHRQEIENDRDIEAPQDITDIFNKRSPAQPVSSMVIYVDSRTNRTVPSSYLEKKLLPFKEKDFNCKFTFISKLNSAPPANPYGENVTMKRLFVPTPDDYVFYREVCDLVERILKSFNFQKFKELPQVFYNYCKILMESGLNPSQDLLVTYIITFLKDFKDNNVKRLPLKLKLIARIFALRNLKTENFYHSDEIIDSGDDLSYDNDVVSRDELINKRSFSRYQLSNNWLLDDEFSFDEFNNCNFNLLISRAIRYSIFLYWQRRKQLKKVFLNTWNVRFELKKREKRLTANWEKFLVKKVFVNKFYKPYLKSVKLEKVAARCAEKSLKKKCLSAWKTKLSNINALNKVAQDHYLGKFFNYMVSKHKLLGMNVQKAIGIDENSLKTYHLKTWRLKTSLAGGLNRIKALHDEACIKNVFSKWRNKSEKIKTMENDGQILTTAIFCAPLLFLWKEKALIRTSQFTSSTEKITTRIKVRYFKNWITLTRINLQKYEFEKNQKIIMKKFIFEAFFIKNHALKTLENDFQRTKNIEILANYFISWKNITMINLKATKFNVQRLKAKYMHQLNKSYELLMVENYYNYKLLQRSFVAWEREAVYHQRLRQFELMVLKKFFMIWKESTQELLVIYKNSERVHDYFLKFRMIKNWYNKHIYWMDQDHNADIIFMKNKCLNNFIGGYRRNIESFKNKEEFILEKRDVNLKKRFLQTWKIRIFELRQEKLQNYYQDFVSKKNQGMTEKIFGIWKSRKDHIAELEKNANEMVLRKHLLKIVKRYIEIDDWALFAINYHNRSILNRCFERLIEVSNKNYDLRITLETHVNNQNFKILEKVFNNWSMRLMKLKQMQQSLKLFREKWDKAKSKNVLLIWQQKYHDRATLIEQYRQLDRTSNILSSNNSQVINDSILRRVSPIKSFNQRMGILPNNNTKSEYSFMDDGDHSNDASDLMEDLPQSPSMEKQKRIHTSSSFKNSYGGGASSKNEKLDIPTIKNDQAILFSSTPFSNKMRFTSPTKFDRRPDYDIRTPSASRIINMSQVFNKDAPILNQAGSSITKSNVIKNERLKSLKRYYNSSTKR</sequence>
<proteinExistence type="predicted"/>
<dbReference type="GeneID" id="90072617"/>
<evidence type="ECO:0000259" key="2">
    <source>
        <dbReference type="Pfam" id="PF08457"/>
    </source>
</evidence>
<dbReference type="AlphaFoldDB" id="A0AAV5QIG7"/>
<comment type="caution">
    <text evidence="3">The sequence shown here is derived from an EMBL/GenBank/DDBJ whole genome shotgun (WGS) entry which is preliminary data.</text>
</comment>
<dbReference type="EMBL" id="BTFZ01000003">
    <property type="protein sequence ID" value="GMM34638.1"/>
    <property type="molecule type" value="Genomic_DNA"/>
</dbReference>
<feature type="compositionally biased region" description="Basic and acidic residues" evidence="1">
    <location>
        <begin position="133"/>
        <end position="142"/>
    </location>
</feature>
<name>A0AAV5QIG7_9ASCO</name>